<dbReference type="RefSeq" id="WP_040372508.1">
    <property type="nucleotide sequence ID" value="NZ_CP068053.1"/>
</dbReference>
<dbReference type="InterPro" id="IPR043519">
    <property type="entry name" value="NT_sf"/>
</dbReference>
<proteinExistence type="predicted"/>
<organism evidence="3 4">
    <name type="scientific">Peribacillus psychrosaccharolyticus</name>
    <name type="common">Bacillus psychrosaccharolyticus</name>
    <dbReference type="NCBI Taxonomy" id="1407"/>
    <lineage>
        <taxon>Bacteria</taxon>
        <taxon>Bacillati</taxon>
        <taxon>Bacillota</taxon>
        <taxon>Bacilli</taxon>
        <taxon>Bacillales</taxon>
        <taxon>Bacillaceae</taxon>
        <taxon>Peribacillus</taxon>
    </lineage>
</organism>
<dbReference type="Pfam" id="PF13427">
    <property type="entry name" value="AadA_C"/>
    <property type="match status" value="1"/>
</dbReference>
<dbReference type="AlphaFoldDB" id="A0A974S2B6"/>
<evidence type="ECO:0000313" key="4">
    <source>
        <dbReference type="Proteomes" id="UP000595254"/>
    </source>
</evidence>
<evidence type="ECO:0000313" key="3">
    <source>
        <dbReference type="EMBL" id="QQT02411.1"/>
    </source>
</evidence>
<sequence>MAKIPVSVQSVLNEYMTLFNERLPNTLVGLYLHGSIALDAFVENSSDIDFLTIIHHRLSTSEAAVLYEIHQSIASSSKPEMDGHYLIQEEIGSQAEGLYYNGGQLHDKIVVNPVTWWILKNKGIPVLGEELNIAVERMELLSYVSENMNTYWADRIRKVEDSDPILLLPKEFLNEEIQWSILGILRQYYTLREHDIISKLGAGEYALEHVPEEWHNIINEATQIRNGTGQTFFESEKKRIDTASSFMEYILKESANNFAKGMKK</sequence>
<dbReference type="Proteomes" id="UP000595254">
    <property type="component" value="Chromosome"/>
</dbReference>
<evidence type="ECO:0000256" key="1">
    <source>
        <dbReference type="ARBA" id="ARBA00022679"/>
    </source>
</evidence>
<name>A0A974S2B6_PERPY</name>
<protein>
    <submittedName>
        <fullName evidence="3">DUF4111 domain-containing protein</fullName>
    </submittedName>
</protein>
<dbReference type="KEGG" id="ppsr:I6J18_11580"/>
<dbReference type="InterPro" id="IPR025184">
    <property type="entry name" value="AadA_C"/>
</dbReference>
<dbReference type="EMBL" id="CP068053">
    <property type="protein sequence ID" value="QQT02411.1"/>
    <property type="molecule type" value="Genomic_DNA"/>
</dbReference>
<reference evidence="3 4" key="1">
    <citation type="submission" date="2021-01" db="EMBL/GenBank/DDBJ databases">
        <title>FDA dAtabase for Regulatory Grade micrObial Sequences (FDA-ARGOS): Supporting development and validation of Infectious Disease Dx tests.</title>
        <authorList>
            <person name="Nelson B."/>
            <person name="Plummer A."/>
            <person name="Tallon L."/>
            <person name="Sadzewicz L."/>
            <person name="Zhao X."/>
            <person name="Boylan J."/>
            <person name="Ott S."/>
            <person name="Bowen H."/>
            <person name="Vavikolanu K."/>
            <person name="Mehta A."/>
            <person name="Aluvathingal J."/>
            <person name="Nadendla S."/>
            <person name="Myers T."/>
            <person name="Yan Y."/>
            <person name="Sichtig H."/>
        </authorList>
    </citation>
    <scope>NUCLEOTIDE SEQUENCE [LARGE SCALE GENOMIC DNA]</scope>
    <source>
        <strain evidence="3 4">FDAARGOS_1161</strain>
    </source>
</reference>
<keyword evidence="1" id="KW-0808">Transferase</keyword>
<accession>A0A974S2B6</accession>
<gene>
    <name evidence="3" type="ORF">I6J18_11580</name>
</gene>
<evidence type="ECO:0000259" key="2">
    <source>
        <dbReference type="Pfam" id="PF13427"/>
    </source>
</evidence>
<dbReference type="SUPFAM" id="SSF81301">
    <property type="entry name" value="Nucleotidyltransferase"/>
    <property type="match status" value="1"/>
</dbReference>
<keyword evidence="4" id="KW-1185">Reference proteome</keyword>
<feature type="domain" description="Adenylyltransferase AadA C-terminal" evidence="2">
    <location>
        <begin position="179"/>
        <end position="247"/>
    </location>
</feature>
<dbReference type="GO" id="GO:0016740">
    <property type="term" value="F:transferase activity"/>
    <property type="evidence" value="ECO:0007669"/>
    <property type="project" value="UniProtKB-KW"/>
</dbReference>